<accession>A0A1F5P4G5</accession>
<evidence type="ECO:0000256" key="2">
    <source>
        <dbReference type="ARBA" id="ARBA00022741"/>
    </source>
</evidence>
<dbReference type="Gene3D" id="3.40.1190.10">
    <property type="entry name" value="Mur-like, catalytic domain"/>
    <property type="match status" value="1"/>
</dbReference>
<gene>
    <name evidence="7" type="ORF">A2846_03545</name>
</gene>
<feature type="transmembrane region" description="Helical" evidence="4">
    <location>
        <begin position="141"/>
        <end position="166"/>
    </location>
</feature>
<evidence type="ECO:0000313" key="7">
    <source>
        <dbReference type="EMBL" id="OGE84490.1"/>
    </source>
</evidence>
<feature type="transmembrane region" description="Helical" evidence="4">
    <location>
        <begin position="78"/>
        <end position="99"/>
    </location>
</feature>
<evidence type="ECO:0008006" key="9">
    <source>
        <dbReference type="Google" id="ProtNLM"/>
    </source>
</evidence>
<feature type="domain" description="Mur ligase central" evidence="6">
    <location>
        <begin position="196"/>
        <end position="392"/>
    </location>
</feature>
<keyword evidence="4" id="KW-0812">Transmembrane</keyword>
<dbReference type="InterPro" id="IPR004101">
    <property type="entry name" value="Mur_ligase_C"/>
</dbReference>
<keyword evidence="4" id="KW-1133">Transmembrane helix</keyword>
<proteinExistence type="predicted"/>
<dbReference type="AlphaFoldDB" id="A0A1F5P4G5"/>
<keyword evidence="2" id="KW-0547">Nucleotide-binding</keyword>
<keyword evidence="1" id="KW-0436">Ligase</keyword>
<evidence type="ECO:0000256" key="1">
    <source>
        <dbReference type="ARBA" id="ARBA00022598"/>
    </source>
</evidence>
<comment type="caution">
    <text evidence="7">The sequence shown here is derived from an EMBL/GenBank/DDBJ whole genome shotgun (WGS) entry which is preliminary data.</text>
</comment>
<reference evidence="7 8" key="1">
    <citation type="journal article" date="2016" name="Nat. Commun.">
        <title>Thousands of microbial genomes shed light on interconnected biogeochemical processes in an aquifer system.</title>
        <authorList>
            <person name="Anantharaman K."/>
            <person name="Brown C.T."/>
            <person name="Hug L.A."/>
            <person name="Sharon I."/>
            <person name="Castelle C.J."/>
            <person name="Probst A.J."/>
            <person name="Thomas B.C."/>
            <person name="Singh A."/>
            <person name="Wilkins M.J."/>
            <person name="Karaoz U."/>
            <person name="Brodie E.L."/>
            <person name="Williams K.H."/>
            <person name="Hubbard S.S."/>
            <person name="Banfield J.F."/>
        </authorList>
    </citation>
    <scope>NUCLEOTIDE SEQUENCE [LARGE SCALE GENOMIC DNA]</scope>
</reference>
<dbReference type="GO" id="GO:0005524">
    <property type="term" value="F:ATP binding"/>
    <property type="evidence" value="ECO:0007669"/>
    <property type="project" value="UniProtKB-KW"/>
</dbReference>
<dbReference type="InterPro" id="IPR036615">
    <property type="entry name" value="Mur_ligase_C_dom_sf"/>
</dbReference>
<dbReference type="Gene3D" id="3.90.190.20">
    <property type="entry name" value="Mur ligase, C-terminal domain"/>
    <property type="match status" value="1"/>
</dbReference>
<evidence type="ECO:0000259" key="6">
    <source>
        <dbReference type="Pfam" id="PF08245"/>
    </source>
</evidence>
<dbReference type="EMBL" id="MFEN01000009">
    <property type="protein sequence ID" value="OGE84490.1"/>
    <property type="molecule type" value="Genomic_DNA"/>
</dbReference>
<name>A0A1F5P4G5_9BACT</name>
<dbReference type="InterPro" id="IPR013221">
    <property type="entry name" value="Mur_ligase_cen"/>
</dbReference>
<dbReference type="PANTHER" id="PTHR43024">
    <property type="entry name" value="UDP-N-ACETYLMURAMOYL-TRIPEPTIDE--D-ALANYL-D-ALANINE LIGASE"/>
    <property type="match status" value="1"/>
</dbReference>
<dbReference type="SUPFAM" id="SSF53244">
    <property type="entry name" value="MurD-like peptide ligases, peptide-binding domain"/>
    <property type="match status" value="1"/>
</dbReference>
<feature type="transmembrane region" description="Helical" evidence="4">
    <location>
        <begin position="111"/>
        <end position="135"/>
    </location>
</feature>
<dbReference type="Proteomes" id="UP000176339">
    <property type="component" value="Unassembled WGS sequence"/>
</dbReference>
<evidence type="ECO:0000313" key="8">
    <source>
        <dbReference type="Proteomes" id="UP000176339"/>
    </source>
</evidence>
<protein>
    <recommendedName>
        <fullName evidence="9">Mur ligase central domain-containing protein</fullName>
    </recommendedName>
</protein>
<keyword evidence="3" id="KW-0067">ATP-binding</keyword>
<sequence>MNSIAAAIIGLLWFMRTLKINLFWAYLLQLKEYRFDRLRDHIQTEKGKSLVINRLIALKLCAFGLLAVSNLASGAPEILFGLAIIGIIGAYTAETAAAFNSLRNRSLKMPVFTVNATAVTALIILIQTLFAALLWRADLPLALFAFCLLAFDLLAPLVAIDVVTALKPLNFAFRRRLFAQAAKRRASLKNLLVIGITGSYGKTSTKEMLSTILETKFNVIKTKEHENTEVSIAKLVIKELNDRHEIFICEMGAYRASEIKTVCDIVKPKVGIFIGANEQHLSLFGSMENLLSGEGGGELLQSLGGGSLGIFNGENKHSAELYQKARITKKLCSVSHRGLPETGDVWAKDIKASTDSVSFRVCTKKNPGGEEFDLKLLGAQNVENILLSTAAAEELGMSLKEIASAAKKIKPMPRTMSLTKGKWGTSVIDSTYSSNPDGVRAHIDYLRSWTNARKVFVMPCLIELGAASAKIHYGIGRHLGEVADTVIVTSRERFDDIKRGFYEVAKEKAQTKKRIVYSDDIEEVLKTIKVSASEGDVIFLEGRLPEALIKALKK</sequence>
<dbReference type="SUPFAM" id="SSF53623">
    <property type="entry name" value="MurD-like peptide ligases, catalytic domain"/>
    <property type="match status" value="1"/>
</dbReference>
<dbReference type="InterPro" id="IPR036565">
    <property type="entry name" value="Mur-like_cat_sf"/>
</dbReference>
<evidence type="ECO:0000259" key="5">
    <source>
        <dbReference type="Pfam" id="PF02875"/>
    </source>
</evidence>
<dbReference type="PANTHER" id="PTHR43024:SF1">
    <property type="entry name" value="UDP-N-ACETYLMURAMOYL-TRIPEPTIDE--D-ALANYL-D-ALANINE LIGASE"/>
    <property type="match status" value="1"/>
</dbReference>
<feature type="domain" description="Mur ligase C-terminal" evidence="5">
    <location>
        <begin position="421"/>
        <end position="542"/>
    </location>
</feature>
<evidence type="ECO:0000256" key="4">
    <source>
        <dbReference type="SAM" id="Phobius"/>
    </source>
</evidence>
<dbReference type="Pfam" id="PF02875">
    <property type="entry name" value="Mur_ligase_C"/>
    <property type="match status" value="1"/>
</dbReference>
<feature type="transmembrane region" description="Helical" evidence="4">
    <location>
        <begin position="6"/>
        <end position="30"/>
    </location>
</feature>
<feature type="transmembrane region" description="Helical" evidence="4">
    <location>
        <begin position="51"/>
        <end position="72"/>
    </location>
</feature>
<organism evidence="7 8">
    <name type="scientific">Candidatus Doudnabacteria bacterium RIFCSPHIGHO2_01_FULL_49_9</name>
    <dbReference type="NCBI Taxonomy" id="1817827"/>
    <lineage>
        <taxon>Bacteria</taxon>
        <taxon>Candidatus Doudnaibacteriota</taxon>
    </lineage>
</organism>
<dbReference type="InterPro" id="IPR051046">
    <property type="entry name" value="MurCDEF_CellWall_CoF430Synth"/>
</dbReference>
<dbReference type="GO" id="GO:0016881">
    <property type="term" value="F:acid-amino acid ligase activity"/>
    <property type="evidence" value="ECO:0007669"/>
    <property type="project" value="InterPro"/>
</dbReference>
<keyword evidence="4" id="KW-0472">Membrane</keyword>
<evidence type="ECO:0000256" key="3">
    <source>
        <dbReference type="ARBA" id="ARBA00022840"/>
    </source>
</evidence>
<dbReference type="Pfam" id="PF08245">
    <property type="entry name" value="Mur_ligase_M"/>
    <property type="match status" value="1"/>
</dbReference>